<gene>
    <name evidence="1" type="ORF">NC653_036391</name>
</gene>
<reference evidence="1 2" key="1">
    <citation type="journal article" date="2023" name="Mol. Ecol. Resour.">
        <title>Chromosome-level genome assembly of a triploid poplar Populus alba 'Berolinensis'.</title>
        <authorList>
            <person name="Chen S."/>
            <person name="Yu Y."/>
            <person name="Wang X."/>
            <person name="Wang S."/>
            <person name="Zhang T."/>
            <person name="Zhou Y."/>
            <person name="He R."/>
            <person name="Meng N."/>
            <person name="Wang Y."/>
            <person name="Liu W."/>
            <person name="Liu Z."/>
            <person name="Liu J."/>
            <person name="Guo Q."/>
            <person name="Huang H."/>
            <person name="Sederoff R.R."/>
            <person name="Wang G."/>
            <person name="Qu G."/>
            <person name="Chen S."/>
        </authorList>
    </citation>
    <scope>NUCLEOTIDE SEQUENCE [LARGE SCALE GENOMIC DNA]</scope>
    <source>
        <strain evidence="1">SC-2020</strain>
    </source>
</reference>
<keyword evidence="2" id="KW-1185">Reference proteome</keyword>
<dbReference type="EMBL" id="JAQIZT010000016">
    <property type="protein sequence ID" value="KAJ6968405.1"/>
    <property type="molecule type" value="Genomic_DNA"/>
</dbReference>
<organism evidence="1 2">
    <name type="scientific">Populus alba x Populus x berolinensis</name>
    <dbReference type="NCBI Taxonomy" id="444605"/>
    <lineage>
        <taxon>Eukaryota</taxon>
        <taxon>Viridiplantae</taxon>
        <taxon>Streptophyta</taxon>
        <taxon>Embryophyta</taxon>
        <taxon>Tracheophyta</taxon>
        <taxon>Spermatophyta</taxon>
        <taxon>Magnoliopsida</taxon>
        <taxon>eudicotyledons</taxon>
        <taxon>Gunneridae</taxon>
        <taxon>Pentapetalae</taxon>
        <taxon>rosids</taxon>
        <taxon>fabids</taxon>
        <taxon>Malpighiales</taxon>
        <taxon>Salicaceae</taxon>
        <taxon>Saliceae</taxon>
        <taxon>Populus</taxon>
    </lineage>
</organism>
<name>A0AAD6PVP9_9ROSI</name>
<dbReference type="AlphaFoldDB" id="A0AAD6PVP9"/>
<sequence length="80" mass="9068">MPVTGGLIIILRRLKAEAMRVKRLQRKTQIRLNPPFLFFSLYIAPNALTLVPFEPNIQPSSDCPKAKNDTVPYLAQSDMI</sequence>
<evidence type="ECO:0000313" key="2">
    <source>
        <dbReference type="Proteomes" id="UP001164929"/>
    </source>
</evidence>
<proteinExistence type="predicted"/>
<accession>A0AAD6PVP9</accession>
<dbReference type="Proteomes" id="UP001164929">
    <property type="component" value="Chromosome 16"/>
</dbReference>
<evidence type="ECO:0000313" key="1">
    <source>
        <dbReference type="EMBL" id="KAJ6968405.1"/>
    </source>
</evidence>
<protein>
    <submittedName>
        <fullName evidence="1">Uncharacterized protein</fullName>
    </submittedName>
</protein>
<comment type="caution">
    <text evidence="1">The sequence shown here is derived from an EMBL/GenBank/DDBJ whole genome shotgun (WGS) entry which is preliminary data.</text>
</comment>